<feature type="region of interest" description="Disordered" evidence="1">
    <location>
        <begin position="26"/>
        <end position="47"/>
    </location>
</feature>
<gene>
    <name evidence="2" type="ORF">Tci_613987</name>
</gene>
<name>A0A699JJM1_TANCI</name>
<proteinExistence type="predicted"/>
<feature type="compositionally biased region" description="Basic and acidic residues" evidence="1">
    <location>
        <begin position="27"/>
        <end position="47"/>
    </location>
</feature>
<comment type="caution">
    <text evidence="2">The sequence shown here is derived from an EMBL/GenBank/DDBJ whole genome shotgun (WGS) entry which is preliminary data.</text>
</comment>
<accession>A0A699JJM1</accession>
<evidence type="ECO:0000313" key="2">
    <source>
        <dbReference type="EMBL" id="GFA42015.1"/>
    </source>
</evidence>
<organism evidence="2">
    <name type="scientific">Tanacetum cinerariifolium</name>
    <name type="common">Dalmatian daisy</name>
    <name type="synonym">Chrysanthemum cinerariifolium</name>
    <dbReference type="NCBI Taxonomy" id="118510"/>
    <lineage>
        <taxon>Eukaryota</taxon>
        <taxon>Viridiplantae</taxon>
        <taxon>Streptophyta</taxon>
        <taxon>Embryophyta</taxon>
        <taxon>Tracheophyta</taxon>
        <taxon>Spermatophyta</taxon>
        <taxon>Magnoliopsida</taxon>
        <taxon>eudicotyledons</taxon>
        <taxon>Gunneridae</taxon>
        <taxon>Pentapetalae</taxon>
        <taxon>asterids</taxon>
        <taxon>campanulids</taxon>
        <taxon>Asterales</taxon>
        <taxon>Asteraceae</taxon>
        <taxon>Asteroideae</taxon>
        <taxon>Anthemideae</taxon>
        <taxon>Anthemidinae</taxon>
        <taxon>Tanacetum</taxon>
    </lineage>
</organism>
<sequence length="251" mass="28171">MYHEMTKTDFDLESMPDDEIESVSCFKEAHTDNSSNDKKLSVSDEAASDHVIESYPIKQVTHTPHAEEPVATVDANKSIDAFKLVKELRNQTKHVDAKKFNVDDDDQGTSFSFMYHEMTKTDFDLESMPDDEIESVSCFKEANSDNSSNDKKLSVSDEAAFDHVIDISSLAAKENNLESSLSQRVADKISDSVPKIVTDALEGRLPKLLANTLKNILPKLLKDSVKKAMPKFDKRIKKHSRLKFPTLSSNL</sequence>
<protein>
    <submittedName>
        <fullName evidence="2">Uncharacterized protein</fullName>
    </submittedName>
</protein>
<evidence type="ECO:0000256" key="1">
    <source>
        <dbReference type="SAM" id="MobiDB-lite"/>
    </source>
</evidence>
<dbReference type="EMBL" id="BKCJ010420867">
    <property type="protein sequence ID" value="GFA42015.1"/>
    <property type="molecule type" value="Genomic_DNA"/>
</dbReference>
<dbReference type="AlphaFoldDB" id="A0A699JJM1"/>
<reference evidence="2" key="1">
    <citation type="journal article" date="2019" name="Sci. Rep.">
        <title>Draft genome of Tanacetum cinerariifolium, the natural source of mosquito coil.</title>
        <authorList>
            <person name="Yamashiro T."/>
            <person name="Shiraishi A."/>
            <person name="Satake H."/>
            <person name="Nakayama K."/>
        </authorList>
    </citation>
    <scope>NUCLEOTIDE SEQUENCE</scope>
</reference>